<comment type="similarity">
    <text evidence="2 10">Belongs to the cytochrome c oxidase subunit 2 family.</text>
</comment>
<feature type="domain" description="Cytochrome oxidase subunit II copper A binding" evidence="13">
    <location>
        <begin position="162"/>
        <end position="317"/>
    </location>
</feature>
<evidence type="ECO:0000256" key="11">
    <source>
        <dbReference type="RuleBase" id="RU004024"/>
    </source>
</evidence>
<dbReference type="EC" id="7.1.1.9" evidence="11"/>
<dbReference type="PROSITE" id="PS50999">
    <property type="entry name" value="COX2_TM"/>
    <property type="match status" value="1"/>
</dbReference>
<dbReference type="SUPFAM" id="SSF49503">
    <property type="entry name" value="Cupredoxins"/>
    <property type="match status" value="1"/>
</dbReference>
<dbReference type="Gene3D" id="1.10.287.90">
    <property type="match status" value="1"/>
</dbReference>
<comment type="catalytic activity">
    <reaction evidence="11">
        <text>4 Fe(II)-[cytochrome c] + O2 + 8 H(+)(in) = 4 Fe(III)-[cytochrome c] + 2 H2O + 4 H(+)(out)</text>
        <dbReference type="Rhea" id="RHEA:11436"/>
        <dbReference type="Rhea" id="RHEA-COMP:10350"/>
        <dbReference type="Rhea" id="RHEA-COMP:14399"/>
        <dbReference type="ChEBI" id="CHEBI:15377"/>
        <dbReference type="ChEBI" id="CHEBI:15378"/>
        <dbReference type="ChEBI" id="CHEBI:15379"/>
        <dbReference type="ChEBI" id="CHEBI:29033"/>
        <dbReference type="ChEBI" id="CHEBI:29034"/>
        <dbReference type="EC" id="7.1.1.9"/>
    </reaction>
</comment>
<evidence type="ECO:0000256" key="8">
    <source>
        <dbReference type="ARBA" id="ARBA00022989"/>
    </source>
</evidence>
<keyword evidence="11" id="KW-0186">Copper</keyword>
<keyword evidence="9 12" id="KW-0472">Membrane</keyword>
<keyword evidence="7 10" id="KW-0249">Electron transport</keyword>
<keyword evidence="16" id="KW-1185">Reference proteome</keyword>
<evidence type="ECO:0000256" key="10">
    <source>
        <dbReference type="RuleBase" id="RU000456"/>
    </source>
</evidence>
<name>A0A3M9N7S9_9BACT</name>
<dbReference type="PROSITE" id="PS50857">
    <property type="entry name" value="COX2_CUA"/>
    <property type="match status" value="1"/>
</dbReference>
<dbReference type="GO" id="GO:0005507">
    <property type="term" value="F:copper ion binding"/>
    <property type="evidence" value="ECO:0007669"/>
    <property type="project" value="InterPro"/>
</dbReference>
<evidence type="ECO:0000313" key="16">
    <source>
        <dbReference type="Proteomes" id="UP000267223"/>
    </source>
</evidence>
<dbReference type="OrthoDB" id="9781261at2"/>
<protein>
    <recommendedName>
        <fullName evidence="11">Cytochrome c oxidase subunit 2</fullName>
        <ecNumber evidence="11">7.1.1.9</ecNumber>
    </recommendedName>
</protein>
<dbReference type="AlphaFoldDB" id="A0A3M9N7S9"/>
<evidence type="ECO:0000256" key="2">
    <source>
        <dbReference type="ARBA" id="ARBA00007866"/>
    </source>
</evidence>
<dbReference type="Gene3D" id="2.60.40.420">
    <property type="entry name" value="Cupredoxins - blue copper proteins"/>
    <property type="match status" value="1"/>
</dbReference>
<evidence type="ECO:0000256" key="12">
    <source>
        <dbReference type="SAM" id="Phobius"/>
    </source>
</evidence>
<dbReference type="PRINTS" id="PR01166">
    <property type="entry name" value="CYCOXIDASEII"/>
</dbReference>
<dbReference type="InterPro" id="IPR045187">
    <property type="entry name" value="CcO_II"/>
</dbReference>
<keyword evidence="8 12" id="KW-1133">Transmembrane helix</keyword>
<dbReference type="Pfam" id="PF00116">
    <property type="entry name" value="COX2"/>
    <property type="match status" value="1"/>
</dbReference>
<feature type="transmembrane region" description="Helical" evidence="12">
    <location>
        <begin position="132"/>
        <end position="154"/>
    </location>
</feature>
<dbReference type="GO" id="GO:0042773">
    <property type="term" value="P:ATP synthesis coupled electron transport"/>
    <property type="evidence" value="ECO:0007669"/>
    <property type="project" value="TreeGrafter"/>
</dbReference>
<evidence type="ECO:0000256" key="9">
    <source>
        <dbReference type="ARBA" id="ARBA00023136"/>
    </source>
</evidence>
<dbReference type="Proteomes" id="UP000267223">
    <property type="component" value="Unassembled WGS sequence"/>
</dbReference>
<dbReference type="Pfam" id="PF02790">
    <property type="entry name" value="COX2_TM"/>
    <property type="match status" value="1"/>
</dbReference>
<evidence type="ECO:0000256" key="7">
    <source>
        <dbReference type="ARBA" id="ARBA00022982"/>
    </source>
</evidence>
<feature type="domain" description="Cytochrome oxidase subunit II transmembrane region profile" evidence="14">
    <location>
        <begin position="58"/>
        <end position="160"/>
    </location>
</feature>
<organism evidence="15 16">
    <name type="scientific">Hanamia caeni</name>
    <dbReference type="NCBI Taxonomy" id="2294116"/>
    <lineage>
        <taxon>Bacteria</taxon>
        <taxon>Pseudomonadati</taxon>
        <taxon>Bacteroidota</taxon>
        <taxon>Chitinophagia</taxon>
        <taxon>Chitinophagales</taxon>
        <taxon>Chitinophagaceae</taxon>
        <taxon>Hanamia</taxon>
    </lineage>
</organism>
<dbReference type="InterPro" id="IPR036257">
    <property type="entry name" value="Cyt_c_oxidase_su2_TM_sf"/>
</dbReference>
<keyword evidence="6" id="KW-1278">Translocase</keyword>
<comment type="subcellular location">
    <subcellularLocation>
        <location evidence="10">Cell membrane</location>
        <topology evidence="10">Multi-pass membrane protein</topology>
    </subcellularLocation>
    <subcellularLocation>
        <location evidence="1">Membrane</location>
        <topology evidence="1">Multi-pass membrane protein</topology>
    </subcellularLocation>
</comment>
<proteinExistence type="inferred from homology"/>
<evidence type="ECO:0000256" key="5">
    <source>
        <dbReference type="ARBA" id="ARBA00022692"/>
    </source>
</evidence>
<comment type="cofactor">
    <cofactor evidence="11">
        <name>Cu cation</name>
        <dbReference type="ChEBI" id="CHEBI:23378"/>
    </cofactor>
    <text evidence="11">Binds a copper A center.</text>
</comment>
<sequence length="347" mass="39714">METFFLIAIVILVFIVVFQISKASEYVSILKGEEKARKQDNKINGFLMMVFLILGLIGVWWCNDALYDKTLFSYGSASTQGKSIDDMMWITIIITGVVFFITQILLFWFSYRYQESDKRKPLYFTHSNKLEIIWTGVPTITLTILIVFGLKYWFKFTGDAPKNSQVVEITGHQFGWEFRYPGKDGILGRKNYKLIDPAKKNPLGVDWSDAASHDDIHVATTVHVVVNRPVKFVINSMDVIHDVGLPAFRLKMDAVPGTPTTEWFTPIYTTAEMKKKSGNPDFEYEIVCDQLCGKGHFSMRGIIIVETQKEYNAWMIKQRPEYRSAMAAMNSSGSEQTLALEENKDQK</sequence>
<dbReference type="PANTHER" id="PTHR22888">
    <property type="entry name" value="CYTOCHROME C OXIDASE, SUBUNIT II"/>
    <property type="match status" value="1"/>
</dbReference>
<dbReference type="SUPFAM" id="SSF81464">
    <property type="entry name" value="Cytochrome c oxidase subunit II-like, transmembrane region"/>
    <property type="match status" value="1"/>
</dbReference>
<dbReference type="EMBL" id="RJJR01000021">
    <property type="protein sequence ID" value="RNI33377.1"/>
    <property type="molecule type" value="Genomic_DNA"/>
</dbReference>
<keyword evidence="5 10" id="KW-0812">Transmembrane</keyword>
<dbReference type="RefSeq" id="WP_123122373.1">
    <property type="nucleotide sequence ID" value="NZ_RJJR01000021.1"/>
</dbReference>
<evidence type="ECO:0000256" key="4">
    <source>
        <dbReference type="ARBA" id="ARBA00022660"/>
    </source>
</evidence>
<evidence type="ECO:0000259" key="14">
    <source>
        <dbReference type="PROSITE" id="PS50999"/>
    </source>
</evidence>
<gene>
    <name evidence="15" type="ORF">EFY79_19190</name>
</gene>
<accession>A0A3M9N7S9</accession>
<comment type="caution">
    <text evidence="15">The sequence shown here is derived from an EMBL/GenBank/DDBJ whole genome shotgun (WGS) entry which is preliminary data.</text>
</comment>
<dbReference type="GO" id="GO:0004129">
    <property type="term" value="F:cytochrome-c oxidase activity"/>
    <property type="evidence" value="ECO:0007669"/>
    <property type="project" value="UniProtKB-EC"/>
</dbReference>
<feature type="transmembrane region" description="Helical" evidence="12">
    <location>
        <begin position="87"/>
        <end position="111"/>
    </location>
</feature>
<dbReference type="InterPro" id="IPR002429">
    <property type="entry name" value="CcO_II-like_C"/>
</dbReference>
<feature type="transmembrane region" description="Helical" evidence="12">
    <location>
        <begin position="45"/>
        <end position="67"/>
    </location>
</feature>
<keyword evidence="3 10" id="KW-0813">Transport</keyword>
<evidence type="ECO:0000256" key="1">
    <source>
        <dbReference type="ARBA" id="ARBA00004141"/>
    </source>
</evidence>
<comment type="function">
    <text evidence="11">Subunits I and II form the functional core of the enzyme complex. Electrons originating in cytochrome c are transferred via heme a and Cu(A) to the binuclear center formed by heme a3 and Cu(B).</text>
</comment>
<feature type="transmembrane region" description="Helical" evidence="12">
    <location>
        <begin position="6"/>
        <end position="24"/>
    </location>
</feature>
<dbReference type="PANTHER" id="PTHR22888:SF9">
    <property type="entry name" value="CYTOCHROME C OXIDASE SUBUNIT 2"/>
    <property type="match status" value="1"/>
</dbReference>
<evidence type="ECO:0000256" key="6">
    <source>
        <dbReference type="ARBA" id="ARBA00022967"/>
    </source>
</evidence>
<evidence type="ECO:0000256" key="3">
    <source>
        <dbReference type="ARBA" id="ARBA00022448"/>
    </source>
</evidence>
<dbReference type="InterPro" id="IPR008972">
    <property type="entry name" value="Cupredoxin"/>
</dbReference>
<dbReference type="GO" id="GO:0005886">
    <property type="term" value="C:plasma membrane"/>
    <property type="evidence" value="ECO:0007669"/>
    <property type="project" value="UniProtKB-SubCell"/>
</dbReference>
<evidence type="ECO:0000313" key="15">
    <source>
        <dbReference type="EMBL" id="RNI33377.1"/>
    </source>
</evidence>
<reference evidence="15 16" key="1">
    <citation type="submission" date="2018-11" db="EMBL/GenBank/DDBJ databases">
        <title>Draft genome sequence of Ferruginibacter sp. BO-59.</title>
        <authorList>
            <person name="Im W.T."/>
        </authorList>
    </citation>
    <scope>NUCLEOTIDE SEQUENCE [LARGE SCALE GENOMIC DNA]</scope>
    <source>
        <strain evidence="15 16">BO-59</strain>
    </source>
</reference>
<dbReference type="InterPro" id="IPR011759">
    <property type="entry name" value="Cyt_c_oxidase_su2_TM_dom"/>
</dbReference>
<keyword evidence="4 10" id="KW-0679">Respiratory chain</keyword>
<keyword evidence="11" id="KW-0479">Metal-binding</keyword>
<evidence type="ECO:0000259" key="13">
    <source>
        <dbReference type="PROSITE" id="PS50857"/>
    </source>
</evidence>